<organism evidence="1 2">
    <name type="scientific">Candidatus Scatousia excrementigallinarum</name>
    <dbReference type="NCBI Taxonomy" id="2840935"/>
    <lineage>
        <taxon>Bacteria</taxon>
        <taxon>Candidatus Scatousia</taxon>
    </lineage>
</organism>
<evidence type="ECO:0000313" key="1">
    <source>
        <dbReference type="EMBL" id="HIS36840.1"/>
    </source>
</evidence>
<dbReference type="EMBL" id="DVIU01000188">
    <property type="protein sequence ID" value="HIS36840.1"/>
    <property type="molecule type" value="Genomic_DNA"/>
</dbReference>
<proteinExistence type="predicted"/>
<dbReference type="Proteomes" id="UP000823928">
    <property type="component" value="Unassembled WGS sequence"/>
</dbReference>
<sequence length="214" mass="25547">MRFIEDKIEYDMLDDGERTETQIKAIMQYNRFIRTGKCESFADVFVYDFLLSMPQEMQLRYLYLMRGQQKLIKFCFLWVYEYFSAETKSVQNPKTVLNKISYQLYKKHAAKLRIWSRQLFIALENEVDSIVRRFGIRDNSPNEEFIKTVRKAAKARDLTVAEYCDNLLFPHGREKILARFKKYLKLHPEHAADYKPPVKPTNAATRNFVTRKSK</sequence>
<dbReference type="AlphaFoldDB" id="A0A9D1F0C9"/>
<gene>
    <name evidence="1" type="ORF">IAC10_09490</name>
</gene>
<accession>A0A9D1F0C9</accession>
<reference evidence="1" key="1">
    <citation type="submission" date="2020-10" db="EMBL/GenBank/DDBJ databases">
        <authorList>
            <person name="Gilroy R."/>
        </authorList>
    </citation>
    <scope>NUCLEOTIDE SEQUENCE</scope>
    <source>
        <strain evidence="1">6276</strain>
    </source>
</reference>
<protein>
    <submittedName>
        <fullName evidence="1">Uncharacterized protein</fullName>
    </submittedName>
</protein>
<evidence type="ECO:0000313" key="2">
    <source>
        <dbReference type="Proteomes" id="UP000823928"/>
    </source>
</evidence>
<comment type="caution">
    <text evidence="1">The sequence shown here is derived from an EMBL/GenBank/DDBJ whole genome shotgun (WGS) entry which is preliminary data.</text>
</comment>
<reference evidence="1" key="2">
    <citation type="journal article" date="2021" name="PeerJ">
        <title>Extensive microbial diversity within the chicken gut microbiome revealed by metagenomics and culture.</title>
        <authorList>
            <person name="Gilroy R."/>
            <person name="Ravi A."/>
            <person name="Getino M."/>
            <person name="Pursley I."/>
            <person name="Horton D.L."/>
            <person name="Alikhan N.F."/>
            <person name="Baker D."/>
            <person name="Gharbi K."/>
            <person name="Hall N."/>
            <person name="Watson M."/>
            <person name="Adriaenssens E.M."/>
            <person name="Foster-Nyarko E."/>
            <person name="Jarju S."/>
            <person name="Secka A."/>
            <person name="Antonio M."/>
            <person name="Oren A."/>
            <person name="Chaudhuri R.R."/>
            <person name="La Ragione R."/>
            <person name="Hildebrand F."/>
            <person name="Pallen M.J."/>
        </authorList>
    </citation>
    <scope>NUCLEOTIDE SEQUENCE</scope>
    <source>
        <strain evidence="1">6276</strain>
    </source>
</reference>
<name>A0A9D1F0C9_9BACT</name>